<dbReference type="SUPFAM" id="SSF51905">
    <property type="entry name" value="FAD/NAD(P)-binding domain"/>
    <property type="match status" value="2"/>
</dbReference>
<dbReference type="Pfam" id="PF13738">
    <property type="entry name" value="Pyr_redox_3"/>
    <property type="match status" value="1"/>
</dbReference>
<dbReference type="PRINTS" id="PR00368">
    <property type="entry name" value="FADPNR"/>
</dbReference>
<dbReference type="GO" id="GO:0050660">
    <property type="term" value="F:flavin adenine dinucleotide binding"/>
    <property type="evidence" value="ECO:0007669"/>
    <property type="project" value="TreeGrafter"/>
</dbReference>
<evidence type="ECO:0000256" key="1">
    <source>
        <dbReference type="ARBA" id="ARBA00023002"/>
    </source>
</evidence>
<organism evidence="2 3">
    <name type="scientific">Oceanibaculum pacificum</name>
    <dbReference type="NCBI Taxonomy" id="580166"/>
    <lineage>
        <taxon>Bacteria</taxon>
        <taxon>Pseudomonadati</taxon>
        <taxon>Pseudomonadota</taxon>
        <taxon>Alphaproteobacteria</taxon>
        <taxon>Rhodospirillales</taxon>
        <taxon>Oceanibaculaceae</taxon>
        <taxon>Oceanibaculum</taxon>
    </lineage>
</organism>
<name>A0A154WCZ4_9PROT</name>
<keyword evidence="1" id="KW-0560">Oxidoreductase</keyword>
<dbReference type="OrthoDB" id="7279140at2"/>
<dbReference type="PANTHER" id="PTHR43539">
    <property type="entry name" value="FLAVIN-BINDING MONOOXYGENASE-LIKE PROTEIN (AFU_ORTHOLOGUE AFUA_4G09220)"/>
    <property type="match status" value="1"/>
</dbReference>
<evidence type="ECO:0000313" key="2">
    <source>
        <dbReference type="EMBL" id="KZD11372.1"/>
    </source>
</evidence>
<dbReference type="AlphaFoldDB" id="A0A154WCZ4"/>
<dbReference type="Proteomes" id="UP000076400">
    <property type="component" value="Unassembled WGS sequence"/>
</dbReference>
<comment type="caution">
    <text evidence="2">The sequence shown here is derived from an EMBL/GenBank/DDBJ whole genome shotgun (WGS) entry which is preliminary data.</text>
</comment>
<protein>
    <submittedName>
        <fullName evidence="2">Flavoprotein</fullName>
    </submittedName>
</protein>
<reference evidence="2 3" key="1">
    <citation type="submission" date="2015-12" db="EMBL/GenBank/DDBJ databases">
        <title>Genome sequence of Oceanibaculum pacificum MCCC 1A02656.</title>
        <authorList>
            <person name="Lu L."/>
            <person name="Lai Q."/>
            <person name="Shao Z."/>
            <person name="Qian P."/>
        </authorList>
    </citation>
    <scope>NUCLEOTIDE SEQUENCE [LARGE SCALE GENOMIC DNA]</scope>
    <source>
        <strain evidence="2 3">MCCC 1A02656</strain>
    </source>
</reference>
<dbReference type="Gene3D" id="3.50.50.60">
    <property type="entry name" value="FAD/NAD(P)-binding domain"/>
    <property type="match status" value="1"/>
</dbReference>
<dbReference type="RefSeq" id="WP_067553615.1">
    <property type="nucleotide sequence ID" value="NZ_LPXN01000078.1"/>
</dbReference>
<dbReference type="PRINTS" id="PR00411">
    <property type="entry name" value="PNDRDTASEI"/>
</dbReference>
<gene>
    <name evidence="2" type="ORF">AUP43_18155</name>
</gene>
<keyword evidence="3" id="KW-1185">Reference proteome</keyword>
<dbReference type="GO" id="GO:0004497">
    <property type="term" value="F:monooxygenase activity"/>
    <property type="evidence" value="ECO:0007669"/>
    <property type="project" value="TreeGrafter"/>
</dbReference>
<proteinExistence type="predicted"/>
<dbReference type="STRING" id="580166.AUP43_18155"/>
<accession>A0A154WCZ4</accession>
<dbReference type="PANTHER" id="PTHR43539:SF78">
    <property type="entry name" value="FLAVIN-CONTAINING MONOOXYGENASE"/>
    <property type="match status" value="1"/>
</dbReference>
<dbReference type="InterPro" id="IPR050982">
    <property type="entry name" value="Auxin_biosynth/cation_transpt"/>
</dbReference>
<dbReference type="EMBL" id="LPXN01000078">
    <property type="protein sequence ID" value="KZD11372.1"/>
    <property type="molecule type" value="Genomic_DNA"/>
</dbReference>
<dbReference type="InterPro" id="IPR036188">
    <property type="entry name" value="FAD/NAD-bd_sf"/>
</dbReference>
<evidence type="ECO:0000313" key="3">
    <source>
        <dbReference type="Proteomes" id="UP000076400"/>
    </source>
</evidence>
<sequence length="451" mass="46472">MMPLTPESPLPVLVIGGGPVGLAAAAHLATRGLSFLVLEAGGHVADSVRRWGHVRMFSPWRYNTDKAARALLERAGWVAPDPEHLPTGRELLRDYLEPLAAVPQIAPHLRLGVRAIALGREAQDKVSDAGRADLPFLVQVQTADGAVETLRAAAVIDCSGTWTAPNPLGAGGYAVPGEAAAADRFAYGIPDVLGGDRAAYAGRRVLVVGSGHSAINVLLDLLALKQEAPETAIAWAVRRADPQRAFAGGAADALPARGDLGSRAKAAVEEGAVTLLAPFRATAVEQGKDGGALTVSGTGAAGPVSTIADRVVVATGFRPALSFLREVRLGLDPALECAAALAPLIDPNLHSCGTVRPHGARDLAHPEPDFYIAGMKSYGRAPTFLLATGHEQVRSIVAMLAGDRQAADKVELELPETGICNTQLAGAVAPVLADTGGGCCPAPKKPVSCCG</sequence>